<evidence type="ECO:0000313" key="6">
    <source>
        <dbReference type="Proteomes" id="UP000239276"/>
    </source>
</evidence>
<dbReference type="EMBL" id="PUDN01000141">
    <property type="protein sequence ID" value="PQH47694.1"/>
    <property type="molecule type" value="Genomic_DNA"/>
</dbReference>
<evidence type="ECO:0000313" key="2">
    <source>
        <dbReference type="EMBL" id="EKU3570238.1"/>
    </source>
</evidence>
<dbReference type="Proteomes" id="UP000239276">
    <property type="component" value="Unassembled WGS sequence"/>
</dbReference>
<protein>
    <submittedName>
        <fullName evidence="2">Uncharacterized protein</fullName>
    </submittedName>
</protein>
<dbReference type="EMBL" id="ABFEVW020000034">
    <property type="protein sequence ID" value="EKU3570238.1"/>
    <property type="molecule type" value="Genomic_DNA"/>
</dbReference>
<feature type="chain" id="PRO_5015066601" evidence="1">
    <location>
        <begin position="20"/>
        <end position="108"/>
    </location>
</feature>
<evidence type="ECO:0000313" key="5">
    <source>
        <dbReference type="EMBL" id="QPF12085.1"/>
    </source>
</evidence>
<reference evidence="2" key="3">
    <citation type="submission" date="2023-06" db="EMBL/GenBank/DDBJ databases">
        <authorList>
            <consortium name="Clinical and Environmental Microbiology Branch: Whole genome sequencing antimicrobial resistance pathogens in the healthcare setting"/>
        </authorList>
    </citation>
    <scope>NUCLEOTIDE SEQUENCE</scope>
    <source>
        <strain evidence="2">2021GN-00227</strain>
    </source>
</reference>
<reference evidence="5 7" key="2">
    <citation type="submission" date="2020-09" db="EMBL/GenBank/DDBJ databases">
        <title>Resistance determinants and their genetic context in bacteria from a longitudinal study of pigs reared under conventional and antibiotic-free husbandry practices.</title>
        <authorList>
            <person name="Poulin-Laprade D."/>
            <person name="Brouard J.-S."/>
            <person name="Gagnon N."/>
            <person name="Turcotte A."/>
            <person name="Langlois A."/>
            <person name="Matte J.J."/>
            <person name="Carrillo C.D."/>
            <person name="Zaheer R."/>
            <person name="McAllister T."/>
            <person name="Topp E."/>
            <person name="Talbot G."/>
        </authorList>
    </citation>
    <scope>NUCLEOTIDE SEQUENCE [LARGE SCALE GENOMIC DNA]</scope>
    <source>
        <strain evidence="5 7">Res13-Abat-PEA21-P4-01-A</strain>
    </source>
</reference>
<proteinExistence type="predicted"/>
<evidence type="ECO:0000313" key="7">
    <source>
        <dbReference type="Proteomes" id="UP000594659"/>
    </source>
</evidence>
<organism evidence="2">
    <name type="scientific">Acinetobacter baumannii</name>
    <dbReference type="NCBI Taxonomy" id="470"/>
    <lineage>
        <taxon>Bacteria</taxon>
        <taxon>Pseudomonadati</taxon>
        <taxon>Pseudomonadota</taxon>
        <taxon>Gammaproteobacteria</taxon>
        <taxon>Moraxellales</taxon>
        <taxon>Moraxellaceae</taxon>
        <taxon>Acinetobacter</taxon>
        <taxon>Acinetobacter calcoaceticus/baumannii complex</taxon>
    </lineage>
</organism>
<sequence>MKKLLPIAFLLTASFVTHSADTNDKHCRDVNKLAENVMLFRQEGVSVVRQMEMIESIKPSRDFKRLMEMMVEEAYKEPKFGSEEYKAEAITEFANNWYIQCKQANRNK</sequence>
<name>A0A1L4EKL6_ACIBA</name>
<evidence type="ECO:0000256" key="1">
    <source>
        <dbReference type="SAM" id="SignalP"/>
    </source>
</evidence>
<reference evidence="4 6" key="1">
    <citation type="journal article" date="2018" name="J. Antimicrob. Chemother.">
        <title>Phylogenomics of colistin-susceptible and resistant XDR Acinetobacter baumannii.</title>
        <authorList>
            <person name="Mustapha M."/>
            <person name="Li B."/>
            <person name="Pacey M.P."/>
            <person name="Mettus R.T."/>
            <person name="McElheny C.L."/>
            <person name="Ernst R.K."/>
            <person name="Cooper V.S."/>
            <person name="Doi Y."/>
        </authorList>
    </citation>
    <scope>NUCLEOTIDE SEQUENCE [LARGE SCALE GENOMIC DNA]</scope>
    <source>
        <strain evidence="4 6">R20</strain>
    </source>
</reference>
<keyword evidence="1" id="KW-0732">Signal</keyword>
<evidence type="ECO:0000313" key="3">
    <source>
        <dbReference type="EMBL" id="EMN1073289.1"/>
    </source>
</evidence>
<feature type="signal peptide" evidence="1">
    <location>
        <begin position="1"/>
        <end position="19"/>
    </location>
</feature>
<gene>
    <name evidence="4" type="ORF">C5U34_17720</name>
    <name evidence="5" type="ORF">IMO23_10600</name>
    <name evidence="3" type="ORF">MKP18_003659</name>
    <name evidence="2" type="ORF">MKP18_003706</name>
</gene>
<evidence type="ECO:0000313" key="4">
    <source>
        <dbReference type="EMBL" id="PQH47694.1"/>
    </source>
</evidence>
<dbReference type="RefSeq" id="WP_000735265.1">
    <property type="nucleotide sequence ID" value="NZ_AP023077.1"/>
</dbReference>
<dbReference type="Proteomes" id="UP000594659">
    <property type="component" value="Chromosome"/>
</dbReference>
<accession>A0A1L4EKL6</accession>
<dbReference type="EMBL" id="CP062919">
    <property type="protein sequence ID" value="QPF12085.1"/>
    <property type="molecule type" value="Genomic_DNA"/>
</dbReference>
<dbReference type="AlphaFoldDB" id="A0A1L4EKL6"/>
<dbReference type="EMBL" id="ABFEVW030000033">
    <property type="protein sequence ID" value="EMN1073289.1"/>
    <property type="molecule type" value="Genomic_DNA"/>
</dbReference>